<dbReference type="RefSeq" id="WP_145675571.1">
    <property type="nucleotide sequence ID" value="NZ_VITF01000004.1"/>
</dbReference>
<dbReference type="AlphaFoldDB" id="A0A560BC11"/>
<accession>A0A560BC11</accession>
<evidence type="ECO:0000313" key="2">
    <source>
        <dbReference type="Proteomes" id="UP000316083"/>
    </source>
</evidence>
<dbReference type="EMBL" id="VITF01000004">
    <property type="protein sequence ID" value="TWA70187.1"/>
    <property type="molecule type" value="Genomic_DNA"/>
</dbReference>
<dbReference type="InterPro" id="IPR018912">
    <property type="entry name" value="DUF2478"/>
</dbReference>
<reference evidence="1 2" key="1">
    <citation type="submission" date="2019-06" db="EMBL/GenBank/DDBJ databases">
        <title>Genomic Encyclopedia of Type Strains, Phase IV (KMG-V): Genome sequencing to study the core and pangenomes of soil and plant-associated prokaryotes.</title>
        <authorList>
            <person name="Whitman W."/>
        </authorList>
    </citation>
    <scope>NUCLEOTIDE SEQUENCE [LARGE SCALE GENOMIC DNA]</scope>
    <source>
        <strain evidence="1 2">BR 11796</strain>
    </source>
</reference>
<evidence type="ECO:0000313" key="1">
    <source>
        <dbReference type="EMBL" id="TWA70187.1"/>
    </source>
</evidence>
<gene>
    <name evidence="1" type="ORF">FBZ82_104347</name>
</gene>
<comment type="caution">
    <text evidence="1">The sequence shown here is derived from an EMBL/GenBank/DDBJ whole genome shotgun (WGS) entry which is preliminary data.</text>
</comment>
<dbReference type="Pfam" id="PF10649">
    <property type="entry name" value="DUF2478"/>
    <property type="match status" value="2"/>
</dbReference>
<sequence>MPRLRPLAFDDRSDVAAVVYRAGDDPDRLLAGFLRDLHGQGFDAVGVLQHRRPIGIGDAASVTFDLFPDAGTPTNPLPLAAPVGAALRDRARRLAALVDERPDIVVLNRFGWQELNGAGLLEVLDLALAREVPVAIAVPEPLFPRWLELSRGLAVRVPCDRNGLDRWWRALWQPSRPRATVCDRYK</sequence>
<name>A0A560BC11_AZOBR</name>
<organism evidence="1 2">
    <name type="scientific">Azospirillum brasilense</name>
    <dbReference type="NCBI Taxonomy" id="192"/>
    <lineage>
        <taxon>Bacteria</taxon>
        <taxon>Pseudomonadati</taxon>
        <taxon>Pseudomonadota</taxon>
        <taxon>Alphaproteobacteria</taxon>
        <taxon>Rhodospirillales</taxon>
        <taxon>Azospirillaceae</taxon>
        <taxon>Azospirillum</taxon>
    </lineage>
</organism>
<protein>
    <submittedName>
        <fullName evidence="1">Uncharacterized protein DUF2478</fullName>
    </submittedName>
</protein>
<proteinExistence type="predicted"/>
<dbReference type="Proteomes" id="UP000316083">
    <property type="component" value="Unassembled WGS sequence"/>
</dbReference>